<accession>A0ABN9QXS1</accession>
<feature type="region of interest" description="Disordered" evidence="1">
    <location>
        <begin position="1"/>
        <end position="53"/>
    </location>
</feature>
<keyword evidence="4" id="KW-1185">Reference proteome</keyword>
<comment type="caution">
    <text evidence="3">The sequence shown here is derived from an EMBL/GenBank/DDBJ whole genome shotgun (WGS) entry which is preliminary data.</text>
</comment>
<feature type="region of interest" description="Disordered" evidence="1">
    <location>
        <begin position="623"/>
        <end position="651"/>
    </location>
</feature>
<gene>
    <name evidence="3" type="ORF">PCOR1329_LOCUS15887</name>
    <name evidence="2" type="ORF">PCOR1329_LOCUS2852</name>
</gene>
<evidence type="ECO:0000313" key="4">
    <source>
        <dbReference type="Proteomes" id="UP001189429"/>
    </source>
</evidence>
<sequence length="667" mass="74562">MVKAMKSKKAAKATKAAVARKANAKAAATKRLQDKDDLDEMKKGAQRAKKGKRTIDEATEKAVADNFPGWTVTETHVNKLGIEGTVFDQVKRDKLRKLDGEDITMGKTYYNDLRIKNQDPNSPLAQMQVEDDSQEMDESLEAAIMDLLETKRCLILWHDWCENVADVNQRNFAAAAQQVLKTPPMKNLDNAQICLSFLRLILRLGLHEKFKKYTDLMHDHLDYSVVKELLSYKAQGKTSYEWWCEASDYASHFAPRAETEVCFKQEGKWTDCQDQLRKVTASSFIGARLFGRALKQIDVDRGAVLVDRAIVSLEAEARINKPVLATNRAGFLRSMKDEGMDANSRFPKVRIFDMKYRGSPSPAPCISHLDYYTSAVESRCRAWLVENGKVKKMWCEDQLAEREPVQKDISDACISKGGKLVRQTLADSLDDDEASAVSIMALMKKKRSWMDSNDRFSKIERGFWEAVTGTMAQSRLEGKVIGCFPTPPLRKKDSEILANFESINTSQLLYFCGASSKSWWTTVYGYVKAICAGAAPGLEKAKESDFMTKFQECLKNQCEFEEAAGSDGAAGTLYGQAAIAKHYEAVKAKMQDAEAKLVYKDIKEVIKFGWALAPSERQSAAKALTLAGPKGKNADEKDAKAKSPAVKKAADDKKALVRSLFMKRSPP</sequence>
<feature type="compositionally biased region" description="Basic and acidic residues" evidence="1">
    <location>
        <begin position="31"/>
        <end position="43"/>
    </location>
</feature>
<evidence type="ECO:0000256" key="1">
    <source>
        <dbReference type="SAM" id="MobiDB-lite"/>
    </source>
</evidence>
<evidence type="ECO:0000313" key="2">
    <source>
        <dbReference type="EMBL" id="CAK0792196.1"/>
    </source>
</evidence>
<feature type="compositionally biased region" description="Basic and acidic residues" evidence="1">
    <location>
        <begin position="632"/>
        <end position="641"/>
    </location>
</feature>
<proteinExistence type="predicted"/>
<feature type="compositionally biased region" description="Low complexity" evidence="1">
    <location>
        <begin position="13"/>
        <end position="30"/>
    </location>
</feature>
<name>A0ABN9QXS1_9DINO</name>
<organism evidence="3 4">
    <name type="scientific">Prorocentrum cordatum</name>
    <dbReference type="NCBI Taxonomy" id="2364126"/>
    <lineage>
        <taxon>Eukaryota</taxon>
        <taxon>Sar</taxon>
        <taxon>Alveolata</taxon>
        <taxon>Dinophyceae</taxon>
        <taxon>Prorocentrales</taxon>
        <taxon>Prorocentraceae</taxon>
        <taxon>Prorocentrum</taxon>
    </lineage>
</organism>
<reference evidence="3" key="1">
    <citation type="submission" date="2023-10" db="EMBL/GenBank/DDBJ databases">
        <authorList>
            <person name="Chen Y."/>
            <person name="Shah S."/>
            <person name="Dougan E. K."/>
            <person name="Thang M."/>
            <person name="Chan C."/>
        </authorList>
    </citation>
    <scope>NUCLEOTIDE SEQUENCE [LARGE SCALE GENOMIC DNA]</scope>
</reference>
<protein>
    <submittedName>
        <fullName evidence="3">Uncharacterized protein</fullName>
    </submittedName>
</protein>
<dbReference type="Proteomes" id="UP001189429">
    <property type="component" value="Unassembled WGS sequence"/>
</dbReference>
<dbReference type="EMBL" id="CAUYUJ010004843">
    <property type="protein sequence ID" value="CAK0811178.1"/>
    <property type="molecule type" value="Genomic_DNA"/>
</dbReference>
<evidence type="ECO:0000313" key="3">
    <source>
        <dbReference type="EMBL" id="CAK0811178.1"/>
    </source>
</evidence>
<dbReference type="EMBL" id="CAUYUJ010000725">
    <property type="protein sequence ID" value="CAK0792196.1"/>
    <property type="molecule type" value="Genomic_DNA"/>
</dbReference>
<feature type="compositionally biased region" description="Basic residues" evidence="1">
    <location>
        <begin position="1"/>
        <end position="12"/>
    </location>
</feature>